<dbReference type="AlphaFoldDB" id="A0A3L8PT31"/>
<evidence type="ECO:0000256" key="1">
    <source>
        <dbReference type="SAM" id="SignalP"/>
    </source>
</evidence>
<dbReference type="EMBL" id="QZEI01000066">
    <property type="protein sequence ID" value="RLV58545.1"/>
    <property type="molecule type" value="Genomic_DNA"/>
</dbReference>
<feature type="chain" id="PRO_5018080019" evidence="1">
    <location>
        <begin position="19"/>
        <end position="226"/>
    </location>
</feature>
<dbReference type="NCBIfam" id="TIGR04219">
    <property type="entry name" value="OMP_w_GlyGly"/>
    <property type="match status" value="1"/>
</dbReference>
<proteinExistence type="predicted"/>
<comment type="caution">
    <text evidence="2">The sequence shown here is derived from an EMBL/GenBank/DDBJ whole genome shotgun (WGS) entry which is preliminary data.</text>
</comment>
<dbReference type="Proteomes" id="UP000281474">
    <property type="component" value="Unassembled WGS sequence"/>
</dbReference>
<sequence length="226" mass="24464">MKKLLLVTTLLACSSAQAATVLGAKVGIDGWNAKTSGGVATANNNEVDYKFDDKTQGRIWAAVEHPVPLIPNVMLSANRIKMDGKQGASTVNADLSSIDATAYYELLDNDLVSLDAGITFRKFNGEFGFSPTSKVDLDKHLWMGYGSASASLPGIDFFAFADLQVGLDESKVYDGQVGLGYEIDGLALDYRFRAGYREYNFDVNRFSGVNANLKTNGVFLGLEIDF</sequence>
<dbReference type="OrthoDB" id="6708408at2"/>
<protein>
    <submittedName>
        <fullName evidence="2">TIGR04219 family outer membrane beta-barrel protein</fullName>
    </submittedName>
</protein>
<accession>A0A3L8PT31</accession>
<gene>
    <name evidence="2" type="ORF">D5018_16760</name>
</gene>
<feature type="signal peptide" evidence="1">
    <location>
        <begin position="1"/>
        <end position="18"/>
    </location>
</feature>
<name>A0A3L8PT31_9GAMM</name>
<dbReference type="RefSeq" id="WP_121840141.1">
    <property type="nucleotide sequence ID" value="NZ_ML014815.1"/>
</dbReference>
<evidence type="ECO:0000313" key="3">
    <source>
        <dbReference type="Proteomes" id="UP000281474"/>
    </source>
</evidence>
<organism evidence="2 3">
    <name type="scientific">Parashewanella curva</name>
    <dbReference type="NCBI Taxonomy" id="2338552"/>
    <lineage>
        <taxon>Bacteria</taxon>
        <taxon>Pseudomonadati</taxon>
        <taxon>Pseudomonadota</taxon>
        <taxon>Gammaproteobacteria</taxon>
        <taxon>Alteromonadales</taxon>
        <taxon>Shewanellaceae</taxon>
        <taxon>Parashewanella</taxon>
    </lineage>
</organism>
<reference evidence="2 3" key="1">
    <citation type="submission" date="2018-09" db="EMBL/GenBank/DDBJ databases">
        <title>Phylogeny of the Shewanellaceae, and recommendation for two new genera, Pseudoshewanella and Parashewanella.</title>
        <authorList>
            <person name="Wang G."/>
        </authorList>
    </citation>
    <scope>NUCLEOTIDE SEQUENCE [LARGE SCALE GENOMIC DNA]</scope>
    <source>
        <strain evidence="2 3">C51</strain>
    </source>
</reference>
<evidence type="ECO:0000313" key="2">
    <source>
        <dbReference type="EMBL" id="RLV58545.1"/>
    </source>
</evidence>
<dbReference type="InterPro" id="IPR026387">
    <property type="entry name" value="OMP_w_GlyGly"/>
</dbReference>
<keyword evidence="1" id="KW-0732">Signal</keyword>
<keyword evidence="3" id="KW-1185">Reference proteome</keyword>